<protein>
    <submittedName>
        <fullName evidence="3">3-oxoacyl-[acyl-carrier-protein] reductase FabG</fullName>
        <ecNumber evidence="3">1.1.1.100</ecNumber>
    </submittedName>
</protein>
<dbReference type="Pfam" id="PF13561">
    <property type="entry name" value="adh_short_C2"/>
    <property type="match status" value="1"/>
</dbReference>
<dbReference type="HOGENOM" id="CLU_010194_1_0_11"/>
<comment type="similarity">
    <text evidence="1">Belongs to the short-chain dehydrogenases/reductases (SDR) family.</text>
</comment>
<evidence type="ECO:0000313" key="4">
    <source>
        <dbReference type="Proteomes" id="UP000009154"/>
    </source>
</evidence>
<dbReference type="EC" id="1.1.1.100" evidence="3"/>
<keyword evidence="4" id="KW-1185">Reference proteome</keyword>
<dbReference type="InterPro" id="IPR002347">
    <property type="entry name" value="SDR_fam"/>
</dbReference>
<dbReference type="CDD" id="cd05233">
    <property type="entry name" value="SDR_c"/>
    <property type="match status" value="1"/>
</dbReference>
<dbReference type="KEGG" id="gpo:GPOL_c25490"/>
<evidence type="ECO:0000313" key="3">
    <source>
        <dbReference type="EMBL" id="AFA73578.1"/>
    </source>
</evidence>
<dbReference type="SUPFAM" id="SSF51735">
    <property type="entry name" value="NAD(P)-binding Rossmann-fold domains"/>
    <property type="match status" value="1"/>
</dbReference>
<reference evidence="3 4" key="1">
    <citation type="journal article" date="2012" name="Appl. Environ. Microbiol.">
        <title>Involvement of two latex-clearing proteins during rubber degradation and insights into the subsequent degradation pathway revealed by the genome sequence of Gordonia polyisoprenivorans strain VH2.</title>
        <authorList>
            <person name="Hiessl S."/>
            <person name="Schuldes J."/>
            <person name="Thurmer A."/>
            <person name="Halbsguth T."/>
            <person name="Broker D."/>
            <person name="Angelov A."/>
            <person name="Liebl W."/>
            <person name="Daniel R."/>
            <person name="Steinbuchel A."/>
        </authorList>
    </citation>
    <scope>NUCLEOTIDE SEQUENCE [LARGE SCALE GENOMIC DNA]</scope>
    <source>
        <strain evidence="4">DSM 44266 / VH2</strain>
    </source>
</reference>
<dbReference type="STRING" id="1112204.GPOL_c25490"/>
<dbReference type="Gene3D" id="3.40.50.720">
    <property type="entry name" value="NAD(P)-binding Rossmann-like Domain"/>
    <property type="match status" value="1"/>
</dbReference>
<dbReference type="AlphaFoldDB" id="H6N4J6"/>
<dbReference type="eggNOG" id="COG1028">
    <property type="taxonomic scope" value="Bacteria"/>
</dbReference>
<dbReference type="GO" id="GO:0004316">
    <property type="term" value="F:3-oxoacyl-[acyl-carrier-protein] reductase (NADPH) activity"/>
    <property type="evidence" value="ECO:0007669"/>
    <property type="project" value="UniProtKB-EC"/>
</dbReference>
<gene>
    <name evidence="3" type="primary">fabG3</name>
    <name evidence="3" type="ordered locus">GPOL_c25490</name>
</gene>
<dbReference type="InterPro" id="IPR036291">
    <property type="entry name" value="NAD(P)-bd_dom_sf"/>
</dbReference>
<dbReference type="PANTHER" id="PTHR42760:SF133">
    <property type="entry name" value="3-OXOACYL-[ACYL-CARRIER-PROTEIN] REDUCTASE"/>
    <property type="match status" value="1"/>
</dbReference>
<dbReference type="PRINTS" id="PR00080">
    <property type="entry name" value="SDRFAMILY"/>
</dbReference>
<accession>H6N4J6</accession>
<evidence type="ECO:0000256" key="2">
    <source>
        <dbReference type="ARBA" id="ARBA00023002"/>
    </source>
</evidence>
<dbReference type="EMBL" id="CP003119">
    <property type="protein sequence ID" value="AFA73578.1"/>
    <property type="molecule type" value="Genomic_DNA"/>
</dbReference>
<keyword evidence="2 3" id="KW-0560">Oxidoreductase</keyword>
<dbReference type="PRINTS" id="PR00081">
    <property type="entry name" value="GDHRDH"/>
</dbReference>
<name>H6N4J6_GORPV</name>
<sequence>MGQTIARAFIAEGADVVVSGRDIGEANRFAELHGASALACDVRSRSEVFDLFHEVTRLHGGVDIAVSTAATGLLPTTILDTTEDDVESMASTIFKGGFYFLQAAVASMQSKGGSIITVTSAVASIMFENHGIYMGAKAGLEHLTRSVANDYGSAGIRANSIAPGYTQTPMAERFSAPGVVEAFCREIPLGRLNTAEDVANAAVFVASDECFMTGQTLHVNGGITLRRNPTVGELTAAMNQAAPTT</sequence>
<dbReference type="PANTHER" id="PTHR42760">
    <property type="entry name" value="SHORT-CHAIN DEHYDROGENASES/REDUCTASES FAMILY MEMBER"/>
    <property type="match status" value="1"/>
</dbReference>
<dbReference type="Proteomes" id="UP000009154">
    <property type="component" value="Chromosome"/>
</dbReference>
<evidence type="ECO:0000256" key="1">
    <source>
        <dbReference type="ARBA" id="ARBA00006484"/>
    </source>
</evidence>
<organism evidence="3 4">
    <name type="scientific">Gordonia polyisoprenivorans (strain DSM 44266 / VH2)</name>
    <dbReference type="NCBI Taxonomy" id="1112204"/>
    <lineage>
        <taxon>Bacteria</taxon>
        <taxon>Bacillati</taxon>
        <taxon>Actinomycetota</taxon>
        <taxon>Actinomycetes</taxon>
        <taxon>Mycobacteriales</taxon>
        <taxon>Gordoniaceae</taxon>
        <taxon>Gordonia</taxon>
    </lineage>
</organism>
<proteinExistence type="inferred from homology"/>